<dbReference type="Proteomes" id="UP000002407">
    <property type="component" value="Chromosome"/>
</dbReference>
<dbReference type="HOGENOM" id="CLU_008831_0_3_7"/>
<comment type="similarity">
    <text evidence="6">Belongs to the NAD kinase family.</text>
</comment>
<comment type="catalytic activity">
    <reaction evidence="5 6">
        <text>NAD(+) + ATP = ADP + NADP(+) + H(+)</text>
        <dbReference type="Rhea" id="RHEA:18629"/>
        <dbReference type="ChEBI" id="CHEBI:15378"/>
        <dbReference type="ChEBI" id="CHEBI:30616"/>
        <dbReference type="ChEBI" id="CHEBI:57540"/>
        <dbReference type="ChEBI" id="CHEBI:58349"/>
        <dbReference type="ChEBI" id="CHEBI:456216"/>
        <dbReference type="EC" id="2.7.1.23"/>
    </reaction>
</comment>
<dbReference type="NCBIfam" id="NF010679">
    <property type="entry name" value="PRK14077.1"/>
    <property type="match status" value="1"/>
</dbReference>
<evidence type="ECO:0000256" key="6">
    <source>
        <dbReference type="HAMAP-Rule" id="MF_00361"/>
    </source>
</evidence>
<feature type="binding site" evidence="6">
    <location>
        <begin position="78"/>
        <end position="79"/>
    </location>
    <ligand>
        <name>NAD(+)</name>
        <dbReference type="ChEBI" id="CHEBI:57540"/>
    </ligand>
</feature>
<comment type="cofactor">
    <cofactor evidence="6">
        <name>a divalent metal cation</name>
        <dbReference type="ChEBI" id="CHEBI:60240"/>
    </cofactor>
</comment>
<dbReference type="GO" id="GO:0051287">
    <property type="term" value="F:NAD binding"/>
    <property type="evidence" value="ECO:0007669"/>
    <property type="project" value="UniProtKB-ARBA"/>
</dbReference>
<feature type="binding site" evidence="6">
    <location>
        <position position="249"/>
    </location>
    <ligand>
        <name>NAD(+)</name>
        <dbReference type="ChEBI" id="CHEBI:57540"/>
    </ligand>
</feature>
<dbReference type="InterPro" id="IPR017438">
    <property type="entry name" value="ATP-NAD_kinase_N"/>
</dbReference>
<evidence type="ECO:0000256" key="5">
    <source>
        <dbReference type="ARBA" id="ARBA00047925"/>
    </source>
</evidence>
<evidence type="ECO:0000313" key="7">
    <source>
        <dbReference type="EMBL" id="ABS51339.1"/>
    </source>
</evidence>
<dbReference type="GO" id="GO:0003951">
    <property type="term" value="F:NAD+ kinase activity"/>
    <property type="evidence" value="ECO:0007669"/>
    <property type="project" value="UniProtKB-UniRule"/>
</dbReference>
<evidence type="ECO:0000256" key="2">
    <source>
        <dbReference type="ARBA" id="ARBA00022777"/>
    </source>
</evidence>
<keyword evidence="6" id="KW-0067">ATP-binding</keyword>
<dbReference type="AlphaFoldDB" id="A7I059"/>
<dbReference type="Gene3D" id="3.40.50.10330">
    <property type="entry name" value="Probable inorganic polyphosphate/atp-NAD kinase, domain 1"/>
    <property type="match status" value="1"/>
</dbReference>
<comment type="function">
    <text evidence="6">Involved in the regulation of the intracellular balance of NAD and NADP, and is a key enzyme in the biosynthesis of NADP. Catalyzes specifically the phosphorylation on 2'-hydroxyl of the adenosine moiety of NAD to yield NADP.</text>
</comment>
<dbReference type="Pfam" id="PF01513">
    <property type="entry name" value="NAD_kinase"/>
    <property type="match status" value="1"/>
</dbReference>
<dbReference type="SUPFAM" id="SSF111331">
    <property type="entry name" value="NAD kinase/diacylglycerol kinase-like"/>
    <property type="match status" value="1"/>
</dbReference>
<accession>A7I059</accession>
<dbReference type="InterPro" id="IPR017437">
    <property type="entry name" value="ATP-NAD_kinase_PpnK-typ_C"/>
</dbReference>
<evidence type="ECO:0000313" key="8">
    <source>
        <dbReference type="Proteomes" id="UP000002407"/>
    </source>
</evidence>
<dbReference type="GO" id="GO:0005524">
    <property type="term" value="F:ATP binding"/>
    <property type="evidence" value="ECO:0007669"/>
    <property type="project" value="UniProtKB-KW"/>
</dbReference>
<dbReference type="EC" id="2.7.1.23" evidence="6"/>
<protein>
    <recommendedName>
        <fullName evidence="6">NAD kinase</fullName>
        <ecNumber evidence="6">2.7.1.23</ecNumber>
    </recommendedName>
    <alternativeName>
        <fullName evidence="6">ATP-dependent NAD kinase</fullName>
    </alternativeName>
</protein>
<dbReference type="PANTHER" id="PTHR20275:SF0">
    <property type="entry name" value="NAD KINASE"/>
    <property type="match status" value="1"/>
</dbReference>
<keyword evidence="3 6" id="KW-0521">NADP</keyword>
<dbReference type="STRING" id="360107.CHAB381_0297"/>
<dbReference type="GO" id="GO:0005737">
    <property type="term" value="C:cytoplasm"/>
    <property type="evidence" value="ECO:0007669"/>
    <property type="project" value="UniProtKB-SubCell"/>
</dbReference>
<dbReference type="InterPro" id="IPR016064">
    <property type="entry name" value="NAD/diacylglycerol_kinase_sf"/>
</dbReference>
<dbReference type="eggNOG" id="COG0061">
    <property type="taxonomic scope" value="Bacteria"/>
</dbReference>
<dbReference type="GO" id="GO:0046872">
    <property type="term" value="F:metal ion binding"/>
    <property type="evidence" value="ECO:0007669"/>
    <property type="project" value="UniProtKB-UniRule"/>
</dbReference>
<organism evidence="7 8">
    <name type="scientific">Campylobacter hominis (strain ATCC BAA-381 / DSM 21671 / CCUG 45161 / LMG 19568 / NCTC 13146 / CH001A)</name>
    <dbReference type="NCBI Taxonomy" id="360107"/>
    <lineage>
        <taxon>Bacteria</taxon>
        <taxon>Pseudomonadati</taxon>
        <taxon>Campylobacterota</taxon>
        <taxon>Epsilonproteobacteria</taxon>
        <taxon>Campylobacterales</taxon>
        <taxon>Campylobacteraceae</taxon>
        <taxon>Campylobacter</taxon>
    </lineage>
</organism>
<feature type="binding site" evidence="6">
    <location>
        <position position="190"/>
    </location>
    <ligand>
        <name>NAD(+)</name>
        <dbReference type="ChEBI" id="CHEBI:57540"/>
    </ligand>
</feature>
<keyword evidence="2 6" id="KW-0418">Kinase</keyword>
<keyword evidence="8" id="KW-1185">Reference proteome</keyword>
<feature type="active site" description="Proton acceptor" evidence="6">
    <location>
        <position position="78"/>
    </location>
</feature>
<dbReference type="Pfam" id="PF20143">
    <property type="entry name" value="NAD_kinase_C"/>
    <property type="match status" value="1"/>
</dbReference>
<keyword evidence="6" id="KW-0963">Cytoplasm</keyword>
<evidence type="ECO:0000256" key="3">
    <source>
        <dbReference type="ARBA" id="ARBA00022857"/>
    </source>
</evidence>
<dbReference type="GO" id="GO:0019674">
    <property type="term" value="P:NAD+ metabolic process"/>
    <property type="evidence" value="ECO:0007669"/>
    <property type="project" value="InterPro"/>
</dbReference>
<feature type="binding site" evidence="6">
    <location>
        <position position="182"/>
    </location>
    <ligand>
        <name>NAD(+)</name>
        <dbReference type="ChEBI" id="CHEBI:57540"/>
    </ligand>
</feature>
<keyword evidence="1 6" id="KW-0808">Transferase</keyword>
<feature type="binding site" evidence="6">
    <location>
        <begin position="152"/>
        <end position="153"/>
    </location>
    <ligand>
        <name>NAD(+)</name>
        <dbReference type="ChEBI" id="CHEBI:57540"/>
    </ligand>
</feature>
<dbReference type="Gene3D" id="2.60.200.30">
    <property type="entry name" value="Probable inorganic polyphosphate/atp-NAD kinase, domain 2"/>
    <property type="match status" value="1"/>
</dbReference>
<dbReference type="HAMAP" id="MF_00361">
    <property type="entry name" value="NAD_kinase"/>
    <property type="match status" value="1"/>
</dbReference>
<feature type="binding site" evidence="6">
    <location>
        <begin position="193"/>
        <end position="198"/>
    </location>
    <ligand>
        <name>NAD(+)</name>
        <dbReference type="ChEBI" id="CHEBI:57540"/>
    </ligand>
</feature>
<keyword evidence="6" id="KW-0547">Nucleotide-binding</keyword>
<dbReference type="GO" id="GO:0006741">
    <property type="term" value="P:NADP+ biosynthetic process"/>
    <property type="evidence" value="ECO:0007669"/>
    <property type="project" value="UniProtKB-UniRule"/>
</dbReference>
<comment type="caution">
    <text evidence="6">Lacks conserved residue(s) required for the propagation of feature annotation.</text>
</comment>
<proteinExistence type="inferred from homology"/>
<name>A7I059_CAMHC</name>
<evidence type="ECO:0000256" key="4">
    <source>
        <dbReference type="ARBA" id="ARBA00023027"/>
    </source>
</evidence>
<gene>
    <name evidence="6" type="primary">nadK</name>
    <name evidence="7" type="ordered locus">CHAB381_0297</name>
</gene>
<evidence type="ECO:0000256" key="1">
    <source>
        <dbReference type="ARBA" id="ARBA00022679"/>
    </source>
</evidence>
<comment type="subcellular location">
    <subcellularLocation>
        <location evidence="6">Cytoplasm</location>
    </subcellularLocation>
</comment>
<dbReference type="PANTHER" id="PTHR20275">
    <property type="entry name" value="NAD KINASE"/>
    <property type="match status" value="1"/>
</dbReference>
<dbReference type="InterPro" id="IPR002504">
    <property type="entry name" value="NADK"/>
</dbReference>
<dbReference type="KEGG" id="cha:CHAB381_0297"/>
<dbReference type="EMBL" id="CP000776">
    <property type="protein sequence ID" value="ABS51339.1"/>
    <property type="molecule type" value="Genomic_DNA"/>
</dbReference>
<keyword evidence="4 6" id="KW-0520">NAD</keyword>
<reference evidence="8" key="1">
    <citation type="submission" date="2007-07" db="EMBL/GenBank/DDBJ databases">
        <title>Complete genome sequence of Campylobacter hominis ATCC BAA-381, a commensal isolated from the human gastrointestinal tract.</title>
        <authorList>
            <person name="Fouts D.E."/>
            <person name="Mongodin E.F."/>
            <person name="Puiu D."/>
            <person name="Sebastian Y."/>
            <person name="Miller W.G."/>
            <person name="Mandrell R.E."/>
            <person name="Nelson K.E."/>
        </authorList>
    </citation>
    <scope>NUCLEOTIDE SEQUENCE [LARGE SCALE GENOMIC DNA]</scope>
    <source>
        <strain evidence="8">ATCC BAA-381 / LMG 19568 / NCTC 13146 / CH001A</strain>
    </source>
</reference>
<sequence length="291" mass="32545">MENLMQNFKLHENVKSIGLIAKKSAEIGALIDKITKILKAKNIEILIEKNSADFFGKAGFGLNEILKKTEILISLGGDGTLISIAGKVANQNAFIIGIHAGTLGFLTDILPDDFEKFLDEFLRGEYEIERPFMLEVLFEKNSGEIVRKLAFNDVVLNRNNIASMAKIDAYLNRKYFNTYFGDGVIISSAVGSTAYNMSANGPIIYPLSDVFCITPICSHSLTQRPLIVPKEYFVNFKTKSDVSAIVDGQDIFNMNEFKNIGVRVNKARSSLIRRVNHDYFGILREKLSWGK</sequence>